<comment type="similarity">
    <text evidence="2">Belongs to the THOC2 family.</text>
</comment>
<feature type="domain" description="THO complex subunitTHOC2 N-terminal" evidence="8">
    <location>
        <begin position="651"/>
        <end position="699"/>
    </location>
</feature>
<dbReference type="GO" id="GO:0003729">
    <property type="term" value="F:mRNA binding"/>
    <property type="evidence" value="ECO:0007669"/>
    <property type="project" value="TreeGrafter"/>
</dbReference>
<dbReference type="InterPro" id="IPR040007">
    <property type="entry name" value="Tho2"/>
</dbReference>
<gene>
    <name evidence="10" type="ORF">BdWA1_000807</name>
</gene>
<dbReference type="Pfam" id="PF11732">
    <property type="entry name" value="Thoc2"/>
    <property type="match status" value="1"/>
</dbReference>
<dbReference type="KEGG" id="bdw:94335105"/>
<name>A0AAD9PMV0_9APIC</name>
<dbReference type="Pfam" id="PF11262">
    <property type="entry name" value="Tho2"/>
    <property type="match status" value="1"/>
</dbReference>
<dbReference type="GeneID" id="94335105"/>
<evidence type="ECO:0000313" key="10">
    <source>
        <dbReference type="EMBL" id="KAK2197804.1"/>
    </source>
</evidence>
<feature type="region of interest" description="Disordered" evidence="6">
    <location>
        <begin position="1"/>
        <end position="45"/>
    </location>
</feature>
<keyword evidence="4" id="KW-0539">Nucleus</keyword>
<feature type="compositionally biased region" description="Basic and acidic residues" evidence="6">
    <location>
        <begin position="22"/>
        <end position="31"/>
    </location>
</feature>
<evidence type="ECO:0000256" key="1">
    <source>
        <dbReference type="ARBA" id="ARBA00004123"/>
    </source>
</evidence>
<dbReference type="AlphaFoldDB" id="A0AAD9PMV0"/>
<dbReference type="Proteomes" id="UP001214638">
    <property type="component" value="Unassembled WGS sequence"/>
</dbReference>
<evidence type="ECO:0000313" key="11">
    <source>
        <dbReference type="Proteomes" id="UP001214638"/>
    </source>
</evidence>
<protein>
    <recommendedName>
        <fullName evidence="3">THO complex subunit 2</fullName>
    </recommendedName>
</protein>
<dbReference type="EMBL" id="JALLKP010000001">
    <property type="protein sequence ID" value="KAK2197804.1"/>
    <property type="molecule type" value="Genomic_DNA"/>
</dbReference>
<dbReference type="InterPro" id="IPR021418">
    <property type="entry name" value="THO_THOC2_C"/>
</dbReference>
<dbReference type="Pfam" id="PF16134">
    <property type="entry name" value="THOC2_N"/>
    <property type="match status" value="1"/>
</dbReference>
<keyword evidence="11" id="KW-1185">Reference proteome</keyword>
<keyword evidence="5" id="KW-0175">Coiled coil</keyword>
<dbReference type="PANTHER" id="PTHR21597">
    <property type="entry name" value="THO2 PROTEIN"/>
    <property type="match status" value="1"/>
</dbReference>
<evidence type="ECO:0000256" key="5">
    <source>
        <dbReference type="SAM" id="Coils"/>
    </source>
</evidence>
<feature type="domain" description="THO complex subunit 2 N-terminal" evidence="9">
    <location>
        <begin position="61"/>
        <end position="366"/>
    </location>
</feature>
<reference evidence="10" key="1">
    <citation type="journal article" date="2023" name="Nat. Microbiol.">
        <title>Babesia duncani multi-omics identifies virulence factors and drug targets.</title>
        <authorList>
            <person name="Singh P."/>
            <person name="Lonardi S."/>
            <person name="Liang Q."/>
            <person name="Vydyam P."/>
            <person name="Khabirova E."/>
            <person name="Fang T."/>
            <person name="Gihaz S."/>
            <person name="Thekkiniath J."/>
            <person name="Munshi M."/>
            <person name="Abel S."/>
            <person name="Ciampossin L."/>
            <person name="Batugedara G."/>
            <person name="Gupta M."/>
            <person name="Lu X.M."/>
            <person name="Lenz T."/>
            <person name="Chakravarty S."/>
            <person name="Cornillot E."/>
            <person name="Hu Y."/>
            <person name="Ma W."/>
            <person name="Gonzalez L.M."/>
            <person name="Sanchez S."/>
            <person name="Estrada K."/>
            <person name="Sanchez-Flores A."/>
            <person name="Montero E."/>
            <person name="Harb O.S."/>
            <person name="Le Roch K.G."/>
            <person name="Mamoun C.B."/>
        </authorList>
    </citation>
    <scope>NUCLEOTIDE SEQUENCE</scope>
    <source>
        <strain evidence="10">WA1</strain>
    </source>
</reference>
<dbReference type="RefSeq" id="XP_067804646.1">
    <property type="nucleotide sequence ID" value="XM_067945855.1"/>
</dbReference>
<dbReference type="GO" id="GO:0000445">
    <property type="term" value="C:THO complex part of transcription export complex"/>
    <property type="evidence" value="ECO:0007669"/>
    <property type="project" value="TreeGrafter"/>
</dbReference>
<evidence type="ECO:0000259" key="9">
    <source>
        <dbReference type="Pfam" id="PF16134"/>
    </source>
</evidence>
<evidence type="ECO:0000256" key="2">
    <source>
        <dbReference type="ARBA" id="ARBA00007857"/>
    </source>
</evidence>
<dbReference type="PANTHER" id="PTHR21597:SF0">
    <property type="entry name" value="THO COMPLEX SUBUNIT 2"/>
    <property type="match status" value="1"/>
</dbReference>
<evidence type="ECO:0000256" key="3">
    <source>
        <dbReference type="ARBA" id="ARBA00019596"/>
    </source>
</evidence>
<evidence type="ECO:0000256" key="6">
    <source>
        <dbReference type="SAM" id="MobiDB-lite"/>
    </source>
</evidence>
<evidence type="ECO:0000259" key="7">
    <source>
        <dbReference type="Pfam" id="PF11262"/>
    </source>
</evidence>
<dbReference type="GO" id="GO:0006397">
    <property type="term" value="P:mRNA processing"/>
    <property type="evidence" value="ECO:0007669"/>
    <property type="project" value="InterPro"/>
</dbReference>
<feature type="domain" description="THO complex subunitTHOC2 C-terminal" evidence="7">
    <location>
        <begin position="937"/>
        <end position="1243"/>
    </location>
</feature>
<comment type="caution">
    <text evidence="10">The sequence shown here is derived from an EMBL/GenBank/DDBJ whole genome shotgun (WGS) entry which is preliminary data.</text>
</comment>
<proteinExistence type="inferred from homology"/>
<evidence type="ECO:0000259" key="8">
    <source>
        <dbReference type="Pfam" id="PF11732"/>
    </source>
</evidence>
<sequence length="1256" mass="142454">MSRGTGTSARWEKNSRPQVSKRSREEADGRDTFGNSAEDDVRNEKFTPQQIEKVKQLLEFNVDSDNASALFTLAKSVAHGRVSPILAADFLRTKFISLSAHSWQIYRILDVLAFMLEDVQTHENIRIFLESMQRFGLASFREIVSAIDAAKLDACGYSNGLATLAVRERTRDLYMLKVFSLYRECSVGFHLVNRVLYSHQYCSDLTIENIKAIKRQIKRICGIYGLCATRILYDIICWLGEVGASSACIYEMLRDWPDSRIYEIIQMILSHARAQIEAFTPEERFWKVDTTTSRRIYNVIAALHVQGRVNILDLYRHLDCLDSNLARLADGFFEAAAKRPVTLTRTWKDQPPIAISRAMASACPISNDKSGYVWGSRALDSNCIAYAKTCVETRMQALAEHCDYKNEDSGAIDFIILADDPFGWVRDQAFALECGKFLLLGAMLDLVNVEAPEKSWTLCQHMLLHIEQRAQFPPFTNGNVCRALCRLISRLIDRLLQISACEQFLNDVLKWVGCGLYIDPIVLGQLLRYLDGLVDSDPDHLEKVILEHVFPAICMCTEGNVQITELLWSILAKFPVSRRYRIYQNFWVKVSSDHWTEIRDSTLKATHASCRWAHLATLFKARFIFKRVTSNMLKSTKTAAVRGTVSLVTGIAAVNPLAVAECILSQCEMFENLVAPLAEVTKYFTKFACDVFYFVLVSNSLNIDWNRDARRLHANAQLAAKFFKRHFATTLEPLLISVIQQVTAATSRGDSGTMRLWNIGHQDMDDGVESTELVLEIEREEFGQQWMAFDYIVKLIECAGGVAQLAEAHALTNDQIFAQAGGPLLKSEIMATEPDEDYCSMNSRDALSKVLSRPLFRWSILSLCGKLKHELLYDCMQFDARTVYSSADYLHRVAWHLGEFIEAARGFEDSNWSLEQFWDPATAMGLNCPSNRDFCSDCLSPDFYHTVSRLRLRDIWIPRDQYAKAINRLVSWTTTASTATTSTKSSSTSYRRQRRLKQRLQNLQKELEALEISTSESLQRLIKVAKQWLVPSCQIGPNITIAFVEHIIAPRILVSESEALFCAKLVDIMLENKVEFFNFFDLVNCWTRMLIPIVGSCTQREAPLLAIFTNHQFAMIKMWSRDGQEFENMTRDHPCFCITFKFAPNKTLTRELLIKGIHKWEGRILRALSFQLGLSLGKADSTESPSPTFVGQKAAIVFLARCHESFPISAAAAKVLLSGLVKVAAETQDTAKDIALAANTLIKTYQRYEKEGAWIN</sequence>
<comment type="subcellular location">
    <subcellularLocation>
        <location evidence="1">Nucleus</location>
    </subcellularLocation>
</comment>
<evidence type="ECO:0000256" key="4">
    <source>
        <dbReference type="ARBA" id="ARBA00023242"/>
    </source>
</evidence>
<dbReference type="GO" id="GO:0006406">
    <property type="term" value="P:mRNA export from nucleus"/>
    <property type="evidence" value="ECO:0007669"/>
    <property type="project" value="InterPro"/>
</dbReference>
<organism evidence="10 11">
    <name type="scientific">Babesia duncani</name>
    <dbReference type="NCBI Taxonomy" id="323732"/>
    <lineage>
        <taxon>Eukaryota</taxon>
        <taxon>Sar</taxon>
        <taxon>Alveolata</taxon>
        <taxon>Apicomplexa</taxon>
        <taxon>Aconoidasida</taxon>
        <taxon>Piroplasmida</taxon>
        <taxon>Babesiidae</taxon>
        <taxon>Babesia</taxon>
    </lineage>
</organism>
<feature type="coiled-coil region" evidence="5">
    <location>
        <begin position="990"/>
        <end position="1020"/>
    </location>
</feature>
<dbReference type="InterPro" id="IPR021726">
    <property type="entry name" value="THO_THOC2_N"/>
</dbReference>
<dbReference type="InterPro" id="IPR032302">
    <property type="entry name" value="THOC2_N"/>
</dbReference>
<accession>A0AAD9PMV0</accession>